<protein>
    <recommendedName>
        <fullName evidence="3">dUTP diphosphatase</fullName>
        <ecNumber evidence="3">3.6.1.23</ecNumber>
    </recommendedName>
</protein>
<accession>A0A5N3WD26</accession>
<name>A0A5N3WD26_MUNMU</name>
<keyword evidence="7" id="KW-1185">Reference proteome</keyword>
<dbReference type="GO" id="GO:0000287">
    <property type="term" value="F:magnesium ion binding"/>
    <property type="evidence" value="ECO:0007669"/>
    <property type="project" value="InterPro"/>
</dbReference>
<comment type="caution">
    <text evidence="6">The sequence shown here is derived from an EMBL/GenBank/DDBJ whole genome shotgun (WGS) entry which is preliminary data.</text>
</comment>
<evidence type="ECO:0000256" key="4">
    <source>
        <dbReference type="ARBA" id="ARBA00023080"/>
    </source>
</evidence>
<dbReference type="SUPFAM" id="SSF51283">
    <property type="entry name" value="dUTPase-like"/>
    <property type="match status" value="1"/>
</dbReference>
<dbReference type="PANTHER" id="PTHR11241:SF0">
    <property type="entry name" value="DEOXYURIDINE 5'-TRIPHOSPHATE NUCLEOTIDOHYDROLASE"/>
    <property type="match status" value="1"/>
</dbReference>
<dbReference type="InterPro" id="IPR008181">
    <property type="entry name" value="dUTPase"/>
</dbReference>
<dbReference type="GO" id="GO:0046081">
    <property type="term" value="P:dUTP catabolic process"/>
    <property type="evidence" value="ECO:0007669"/>
    <property type="project" value="InterPro"/>
</dbReference>
<dbReference type="GO" id="GO:0004170">
    <property type="term" value="F:dUTP diphosphatase activity"/>
    <property type="evidence" value="ECO:0007669"/>
    <property type="project" value="UniProtKB-EC"/>
</dbReference>
<dbReference type="EC" id="3.6.1.23" evidence="3"/>
<dbReference type="Pfam" id="PF00692">
    <property type="entry name" value="dUTPase"/>
    <property type="match status" value="1"/>
</dbReference>
<proteinExistence type="inferred from homology"/>
<dbReference type="InterPro" id="IPR029054">
    <property type="entry name" value="dUTPase-like"/>
</dbReference>
<comment type="similarity">
    <text evidence="2">Belongs to the dUTPase family.</text>
</comment>
<evidence type="ECO:0000313" key="7">
    <source>
        <dbReference type="Proteomes" id="UP000326458"/>
    </source>
</evidence>
<evidence type="ECO:0000256" key="1">
    <source>
        <dbReference type="ARBA" id="ARBA00005142"/>
    </source>
</evidence>
<feature type="domain" description="dUTPase-like" evidence="5">
    <location>
        <begin position="29"/>
        <end position="80"/>
    </location>
</feature>
<dbReference type="PANTHER" id="PTHR11241">
    <property type="entry name" value="DEOXYURIDINE 5'-TRIPHOSPHATE NUCLEOTIDOHYDROLASE"/>
    <property type="match status" value="1"/>
</dbReference>
<comment type="pathway">
    <text evidence="1">Pyrimidine metabolism; dUMP biosynthesis; dUMP from dCTP (dUTP route): step 2/2.</text>
</comment>
<dbReference type="Gene3D" id="2.70.40.10">
    <property type="match status" value="1"/>
</dbReference>
<evidence type="ECO:0000259" key="5">
    <source>
        <dbReference type="Pfam" id="PF00692"/>
    </source>
</evidence>
<organism evidence="6 7">
    <name type="scientific">Muntiacus muntjak</name>
    <name type="common">Barking deer</name>
    <name type="synonym">Indian muntjac</name>
    <dbReference type="NCBI Taxonomy" id="9888"/>
    <lineage>
        <taxon>Eukaryota</taxon>
        <taxon>Metazoa</taxon>
        <taxon>Chordata</taxon>
        <taxon>Craniata</taxon>
        <taxon>Vertebrata</taxon>
        <taxon>Euteleostomi</taxon>
        <taxon>Mammalia</taxon>
        <taxon>Eutheria</taxon>
        <taxon>Laurasiatheria</taxon>
        <taxon>Artiodactyla</taxon>
        <taxon>Ruminantia</taxon>
        <taxon>Pecora</taxon>
        <taxon>Cervidae</taxon>
        <taxon>Muntiacinae</taxon>
        <taxon>Muntiacus</taxon>
    </lineage>
</organism>
<dbReference type="EMBL" id="VCEA01000001">
    <property type="protein sequence ID" value="KAB0359651.1"/>
    <property type="molecule type" value="Genomic_DNA"/>
</dbReference>
<dbReference type="GO" id="GO:0006226">
    <property type="term" value="P:dUMP biosynthetic process"/>
    <property type="evidence" value="ECO:0007669"/>
    <property type="project" value="InterPro"/>
</dbReference>
<evidence type="ECO:0000256" key="2">
    <source>
        <dbReference type="ARBA" id="ARBA00006581"/>
    </source>
</evidence>
<dbReference type="InterPro" id="IPR036157">
    <property type="entry name" value="dUTPase-like_sf"/>
</dbReference>
<evidence type="ECO:0000256" key="3">
    <source>
        <dbReference type="ARBA" id="ARBA00012379"/>
    </source>
</evidence>
<gene>
    <name evidence="6" type="ORF">FD754_003807</name>
</gene>
<sequence length="109" mass="12038">MLCTDDTHHVPSIWAQPMEDSIPNQGFLEALVKMDTQMVLPSGCYGRAARHSGLAKKHFIDKRVGVIAEDYRGNGGGVLFHFDKEKSEEVQILDDTEKGSGGFGSMRKN</sequence>
<dbReference type="Proteomes" id="UP000326458">
    <property type="component" value="Unassembled WGS sequence"/>
</dbReference>
<reference evidence="6 7" key="1">
    <citation type="submission" date="2019-06" db="EMBL/GenBank/DDBJ databases">
        <title>Discovery of a novel chromosome fission-fusion reversal in muntjac.</title>
        <authorList>
            <person name="Mudd A.B."/>
            <person name="Bredeson J.V."/>
            <person name="Baum R."/>
            <person name="Hockemeyer D."/>
            <person name="Rokhsar D.S."/>
        </authorList>
    </citation>
    <scope>NUCLEOTIDE SEQUENCE [LARGE SCALE GENOMIC DNA]</scope>
    <source>
        <strain evidence="6">UTSW_UCB_Mm</strain>
        <tissue evidence="6">Fibroblast cell line</tissue>
    </source>
</reference>
<keyword evidence="4" id="KW-0546">Nucleotide metabolism</keyword>
<dbReference type="AlphaFoldDB" id="A0A5N3WD26"/>
<evidence type="ECO:0000313" key="6">
    <source>
        <dbReference type="EMBL" id="KAB0359651.1"/>
    </source>
</evidence>